<dbReference type="InterPro" id="IPR024083">
    <property type="entry name" value="Fumarase/histidase_N"/>
</dbReference>
<dbReference type="NCBIfam" id="TIGR00838">
    <property type="entry name" value="argH"/>
    <property type="match status" value="1"/>
</dbReference>
<dbReference type="SUPFAM" id="SSF48557">
    <property type="entry name" value="L-aspartase-like"/>
    <property type="match status" value="1"/>
</dbReference>
<dbReference type="Gene3D" id="1.10.40.30">
    <property type="entry name" value="Fumarase/aspartase (C-terminal domain)"/>
    <property type="match status" value="1"/>
</dbReference>
<dbReference type="EC" id="4.3.2.1" evidence="2 6"/>
<gene>
    <name evidence="6 9" type="primary">argH</name>
    <name evidence="9" type="ORF">ACFOUO_11610</name>
</gene>
<dbReference type="CDD" id="cd01359">
    <property type="entry name" value="Argininosuccinate_lyase"/>
    <property type="match status" value="1"/>
</dbReference>
<keyword evidence="4 6" id="KW-0028">Amino-acid biosynthesis</keyword>
<evidence type="ECO:0000259" key="7">
    <source>
        <dbReference type="Pfam" id="PF00206"/>
    </source>
</evidence>
<dbReference type="InterPro" id="IPR022761">
    <property type="entry name" value="Fumarate_lyase_N"/>
</dbReference>
<comment type="similarity">
    <text evidence="6">Belongs to the lyase 1 family. Argininosuccinate lyase subfamily.</text>
</comment>
<evidence type="ECO:0000313" key="10">
    <source>
        <dbReference type="Proteomes" id="UP001595843"/>
    </source>
</evidence>
<dbReference type="InterPro" id="IPR008948">
    <property type="entry name" value="L-Aspartase-like"/>
</dbReference>
<evidence type="ECO:0000256" key="5">
    <source>
        <dbReference type="ARBA" id="ARBA00023239"/>
    </source>
</evidence>
<comment type="caution">
    <text evidence="9">The sequence shown here is derived from an EMBL/GenBank/DDBJ whole genome shotgun (WGS) entry which is preliminary data.</text>
</comment>
<evidence type="ECO:0000256" key="6">
    <source>
        <dbReference type="HAMAP-Rule" id="MF_00006"/>
    </source>
</evidence>
<comment type="subcellular location">
    <subcellularLocation>
        <location evidence="6">Cytoplasm</location>
    </subcellularLocation>
</comment>
<keyword evidence="6" id="KW-0963">Cytoplasm</keyword>
<evidence type="ECO:0000259" key="8">
    <source>
        <dbReference type="Pfam" id="PF14698"/>
    </source>
</evidence>
<dbReference type="PRINTS" id="PR00145">
    <property type="entry name" value="ARGSUCLYASE"/>
</dbReference>
<dbReference type="Gene3D" id="1.10.275.10">
    <property type="entry name" value="Fumarase/aspartase (N-terminal domain)"/>
    <property type="match status" value="1"/>
</dbReference>
<protein>
    <recommendedName>
        <fullName evidence="2 6">Argininosuccinate lyase</fullName>
        <shortName evidence="6">ASAL</shortName>
        <ecNumber evidence="2 6">4.3.2.1</ecNumber>
    </recommendedName>
    <alternativeName>
        <fullName evidence="6">Arginosuccinase</fullName>
    </alternativeName>
</protein>
<accession>A0ABV8JEU1</accession>
<proteinExistence type="inferred from homology"/>
<comment type="catalytic activity">
    <reaction evidence="6">
        <text>2-(N(omega)-L-arginino)succinate = fumarate + L-arginine</text>
        <dbReference type="Rhea" id="RHEA:24020"/>
        <dbReference type="ChEBI" id="CHEBI:29806"/>
        <dbReference type="ChEBI" id="CHEBI:32682"/>
        <dbReference type="ChEBI" id="CHEBI:57472"/>
        <dbReference type="EC" id="4.3.2.1"/>
    </reaction>
</comment>
<dbReference type="EMBL" id="JBHSAP010000015">
    <property type="protein sequence ID" value="MFC4077447.1"/>
    <property type="molecule type" value="Genomic_DNA"/>
</dbReference>
<dbReference type="PANTHER" id="PTHR43814:SF1">
    <property type="entry name" value="ARGININOSUCCINATE LYASE"/>
    <property type="match status" value="1"/>
</dbReference>
<dbReference type="RefSeq" id="WP_380705262.1">
    <property type="nucleotide sequence ID" value="NZ_JBHSAP010000015.1"/>
</dbReference>
<dbReference type="PROSITE" id="PS00163">
    <property type="entry name" value="FUMARATE_LYASES"/>
    <property type="match status" value="1"/>
</dbReference>
<dbReference type="InterPro" id="IPR020557">
    <property type="entry name" value="Fumarate_lyase_CS"/>
</dbReference>
<evidence type="ECO:0000256" key="3">
    <source>
        <dbReference type="ARBA" id="ARBA00022571"/>
    </source>
</evidence>
<comment type="pathway">
    <text evidence="1 6">Amino-acid biosynthesis; L-arginine biosynthesis; L-arginine from L-ornithine and carbamoyl phosphate: step 3/3.</text>
</comment>
<reference evidence="10" key="1">
    <citation type="journal article" date="2019" name="Int. J. Syst. Evol. Microbiol.">
        <title>The Global Catalogue of Microorganisms (GCM) 10K type strain sequencing project: providing services to taxonomists for standard genome sequencing and annotation.</title>
        <authorList>
            <consortium name="The Broad Institute Genomics Platform"/>
            <consortium name="The Broad Institute Genome Sequencing Center for Infectious Disease"/>
            <person name="Wu L."/>
            <person name="Ma J."/>
        </authorList>
    </citation>
    <scope>NUCLEOTIDE SEQUENCE [LARGE SCALE GENOMIC DNA]</scope>
    <source>
        <strain evidence="10">IBRC-M 10813</strain>
    </source>
</reference>
<dbReference type="Pfam" id="PF00206">
    <property type="entry name" value="Lyase_1"/>
    <property type="match status" value="1"/>
</dbReference>
<organism evidence="9 10">
    <name type="scientific">Salinithrix halophila</name>
    <dbReference type="NCBI Taxonomy" id="1485204"/>
    <lineage>
        <taxon>Bacteria</taxon>
        <taxon>Bacillati</taxon>
        <taxon>Bacillota</taxon>
        <taxon>Bacilli</taxon>
        <taxon>Bacillales</taxon>
        <taxon>Thermoactinomycetaceae</taxon>
        <taxon>Salinithrix</taxon>
    </lineage>
</organism>
<evidence type="ECO:0000313" key="9">
    <source>
        <dbReference type="EMBL" id="MFC4077447.1"/>
    </source>
</evidence>
<dbReference type="PANTHER" id="PTHR43814">
    <property type="entry name" value="ARGININOSUCCINATE LYASE"/>
    <property type="match status" value="1"/>
</dbReference>
<keyword evidence="5 6" id="KW-0456">Lyase</keyword>
<dbReference type="GO" id="GO:0004056">
    <property type="term" value="F:argininosuccinate lyase activity"/>
    <property type="evidence" value="ECO:0007669"/>
    <property type="project" value="UniProtKB-EC"/>
</dbReference>
<dbReference type="Proteomes" id="UP001595843">
    <property type="component" value="Unassembled WGS sequence"/>
</dbReference>
<dbReference type="InterPro" id="IPR029419">
    <property type="entry name" value="Arg_succ_lyase_C"/>
</dbReference>
<name>A0ABV8JEU1_9BACL</name>
<keyword evidence="10" id="KW-1185">Reference proteome</keyword>
<evidence type="ECO:0000256" key="2">
    <source>
        <dbReference type="ARBA" id="ARBA00012338"/>
    </source>
</evidence>
<dbReference type="Pfam" id="PF14698">
    <property type="entry name" value="ASL_C2"/>
    <property type="match status" value="1"/>
</dbReference>
<dbReference type="PRINTS" id="PR00149">
    <property type="entry name" value="FUMRATELYASE"/>
</dbReference>
<evidence type="ECO:0000256" key="1">
    <source>
        <dbReference type="ARBA" id="ARBA00004941"/>
    </source>
</evidence>
<evidence type="ECO:0000256" key="4">
    <source>
        <dbReference type="ARBA" id="ARBA00022605"/>
    </source>
</evidence>
<sequence>MKLWGGRFTKPTNQLVEEYTASISFDQRLVEEDIRGSLAHVRMLGESGILPAEEVEAIAKGLEKIRDKVRAGDVEFSVAHEDIHMNIEKLLIEEVGPVGGKLHTGRSRNDQVALDMHLYVRARTVDFVKGLTDLRQALTAKAEKHIDAILPGYTHLQRAQPVRFAHHLLAYVDMFGRDVERLMDSYKRVNTMPLGAGAIAGTTFPIQREQVAEELGFDRLYDNSMDAVSDRDYLVEFLSAASLIMVHLSRLSEELILWSSEEFGYVELDDAFCTGSSMMPQKKNPDVPELIRGKTGRVMGHWVSLMTTLKALPLTYNKDMQEDKEGVFDTVDTLTGALALTAPMIEGMTVKEERMRQNAEKGFTNATDLADYLVTKGVPFREAHEVVGRLVLHCLSRGQSLLDLTLEQYREAHPAIQGDVFDRLQVENVTDARSAGCGTARVRVEATILKKKDDIDKAYHWIQTAQI</sequence>
<dbReference type="Gene3D" id="1.20.200.10">
    <property type="entry name" value="Fumarase/aspartase (Central domain)"/>
    <property type="match status" value="1"/>
</dbReference>
<feature type="domain" description="Argininosuccinate lyase C-terminal" evidence="8">
    <location>
        <begin position="363"/>
        <end position="429"/>
    </location>
</feature>
<dbReference type="InterPro" id="IPR009049">
    <property type="entry name" value="Argininosuccinate_lyase"/>
</dbReference>
<dbReference type="InterPro" id="IPR000362">
    <property type="entry name" value="Fumarate_lyase_fam"/>
</dbReference>
<feature type="domain" description="Fumarate lyase N-terminal" evidence="7">
    <location>
        <begin position="6"/>
        <end position="300"/>
    </location>
</feature>
<dbReference type="HAMAP" id="MF_00006">
    <property type="entry name" value="Arg_succ_lyase"/>
    <property type="match status" value="1"/>
</dbReference>
<keyword evidence="3 6" id="KW-0055">Arginine biosynthesis</keyword>